<dbReference type="STRING" id="1403316.PRV_01235"/>
<dbReference type="HOGENOM" id="CLU_709449_0_0_14"/>
<evidence type="ECO:0000313" key="2">
    <source>
        <dbReference type="EMBL" id="AGX89009.1"/>
    </source>
</evidence>
<sequence length="419" mass="49216">MDNLVLERMDEKMPFDKDKEYFVEALEKTKDYLTKLSHCTLFLNDLLVGEEESIEFISSSFDLLKKLSQLLGDPKSFEELVKTFKDALSQDSKNEKIENLFASLNNSSVDLESFSLDKDELEDEINYLYIWTLNSYKLDLKSNTVEEIKKKFGELFKKEVFRRNFEENLAAQEDGNCCGEDSCDSECSSSPRARGWAGHSVYRNLFKTERWVFGDPRLNKDEDSFEYLVSRTKALERLEREIRSGKVYVFTEKPLKNLKWKQVFSNFLIAGLVFSVLAIIYCITENKFKMQESSSKGLFEDCALFSLMSFLFFFLTRRENNKFGENENFKYCFSRKIFYYFFLLSLFFAIAQNKDFTQIFDSNSSKNVLFMVIFVPLMFLVVSSIVIFLIGFFFLNPKKNKALIENLLNKYSYPPYMNN</sequence>
<proteinExistence type="predicted"/>
<keyword evidence="3" id="KW-1185">Reference proteome</keyword>
<dbReference type="Proteomes" id="UP000017119">
    <property type="component" value="Chromosome"/>
</dbReference>
<evidence type="ECO:0000313" key="3">
    <source>
        <dbReference type="Proteomes" id="UP000017119"/>
    </source>
</evidence>
<dbReference type="KEGG" id="mpv:PRV_01235"/>
<dbReference type="EMBL" id="CP006771">
    <property type="protein sequence ID" value="AGX89009.1"/>
    <property type="molecule type" value="Genomic_DNA"/>
</dbReference>
<dbReference type="PATRIC" id="fig|1403316.3.peg.219"/>
<protein>
    <submittedName>
        <fullName evidence="2">Uncharacterized protein</fullName>
    </submittedName>
</protein>
<gene>
    <name evidence="2" type="ORF">PRV_01235</name>
</gene>
<dbReference type="AlphaFoldDB" id="U5NFR3"/>
<feature type="transmembrane region" description="Helical" evidence="1">
    <location>
        <begin position="263"/>
        <end position="283"/>
    </location>
</feature>
<name>U5NFR3_9MOLU</name>
<evidence type="ECO:0000256" key="1">
    <source>
        <dbReference type="SAM" id="Phobius"/>
    </source>
</evidence>
<feature type="transmembrane region" description="Helical" evidence="1">
    <location>
        <begin position="298"/>
        <end position="316"/>
    </location>
</feature>
<feature type="transmembrane region" description="Helical" evidence="1">
    <location>
        <begin position="368"/>
        <end position="395"/>
    </location>
</feature>
<reference evidence="2 3" key="1">
    <citation type="journal article" date="2013" name="Genome Announc.">
        <title>Genome Sequence of Mycoplasma parvum (Formerly Eperythrozoon parvum), a Diminutive Hemoplasma of the Pig.</title>
        <authorList>
            <person name="do Nascimento N.C."/>
            <person name="Dos Santos A.P."/>
            <person name="Chu Y."/>
            <person name="Guimaraes A.M."/>
            <person name="Pagliaro A."/>
            <person name="Messick J.B."/>
        </authorList>
    </citation>
    <scope>NUCLEOTIDE SEQUENCE [LARGE SCALE GENOMIC DNA]</scope>
    <source>
        <strain evidence="2 3">Indiana</strain>
    </source>
</reference>
<feature type="transmembrane region" description="Helical" evidence="1">
    <location>
        <begin position="337"/>
        <end position="353"/>
    </location>
</feature>
<keyword evidence="1" id="KW-0472">Membrane</keyword>
<organism evidence="2 3">
    <name type="scientific">Mycoplasma parvum str. Indiana</name>
    <dbReference type="NCBI Taxonomy" id="1403316"/>
    <lineage>
        <taxon>Bacteria</taxon>
        <taxon>Bacillati</taxon>
        <taxon>Mycoplasmatota</taxon>
        <taxon>Mollicutes</taxon>
        <taxon>Mycoplasmataceae</taxon>
        <taxon>Mycoplasma</taxon>
    </lineage>
</organism>
<accession>U5NFR3</accession>
<keyword evidence="1" id="KW-0812">Transmembrane</keyword>
<keyword evidence="1" id="KW-1133">Transmembrane helix</keyword>